<reference evidence="1 2" key="1">
    <citation type="journal article" date="2017" name="BMC Genomics">
        <title>Genomic characterization of two novel pathogenic avipoxviruses isolated from pacific shearwaters (Ardenna spp.).</title>
        <authorList>
            <person name="Sarker S."/>
            <person name="Das S."/>
            <person name="Lavers J.L."/>
            <person name="Hutton I."/>
            <person name="Helbig K."/>
            <person name="Imbery J."/>
            <person name="Upton C."/>
            <person name="Raidal S.R."/>
        </authorList>
    </citation>
    <scope>NUCLEOTIDE SEQUENCE [LARGE SCALE GENOMIC DNA]</scope>
    <source>
        <strain evidence="1 2">SWPV-1</strain>
    </source>
</reference>
<name>A0A1V0S7P8_CNPV</name>
<proteinExistence type="predicted"/>
<gene>
    <name evidence="1" type="primary">SWPV1-033</name>
</gene>
<dbReference type="EMBL" id="KX857216">
    <property type="protein sequence ID" value="ARF02650.1"/>
    <property type="molecule type" value="Genomic_DNA"/>
</dbReference>
<accession>A0A1V0S7P8</accession>
<dbReference type="Proteomes" id="UP000315116">
    <property type="component" value="Segment"/>
</dbReference>
<protein>
    <submittedName>
        <fullName evidence="1">SWPV1-033</fullName>
    </submittedName>
</protein>
<organism evidence="1 2">
    <name type="scientific">Shearwaterpox virus</name>
    <dbReference type="NCBI Taxonomy" id="1974596"/>
    <lineage>
        <taxon>Viruses</taxon>
        <taxon>Varidnaviria</taxon>
        <taxon>Bamfordvirae</taxon>
        <taxon>Nucleocytoviricota</taxon>
        <taxon>Pokkesviricetes</taxon>
        <taxon>Chitovirales</taxon>
        <taxon>Poxviridae</taxon>
        <taxon>Chordopoxvirinae</taxon>
        <taxon>Avipoxvirus</taxon>
        <taxon>Avipoxvirus canarypox</taxon>
        <taxon>Canarypox virus</taxon>
    </lineage>
</organism>
<dbReference type="SUPFAM" id="SSF55144">
    <property type="entry name" value="LigT-like"/>
    <property type="match status" value="1"/>
</dbReference>
<dbReference type="Gene3D" id="3.90.1140.10">
    <property type="entry name" value="Cyclic phosphodiesterase"/>
    <property type="match status" value="1"/>
</dbReference>
<sequence length="202" mass="23081">MTTFLEKLNDLVICEKKSRKDTFLLGIDVNVPWDYNNWASVSFYDVRLDSDVTDYGNATIQHMTGCDINPHVTLGIANMDQCERFEKFKRQITDDDLQSISIVCKEELCFPQSRASKDLGAKGCAVVMKLEVSKELNALRNALLHSVPCPKDVFGDVAVDHLWKPHVTVGYVREDDQENKKRLMDSLSKFRGQPVKVLGWYY</sequence>
<evidence type="ECO:0000313" key="1">
    <source>
        <dbReference type="EMBL" id="ARF02650.1"/>
    </source>
</evidence>
<dbReference type="InterPro" id="IPR009097">
    <property type="entry name" value="Cyclic_Pdiesterase"/>
</dbReference>
<evidence type="ECO:0000313" key="2">
    <source>
        <dbReference type="Proteomes" id="UP000315116"/>
    </source>
</evidence>